<feature type="active site" description="Nucleophile" evidence="7">
    <location>
        <position position="162"/>
    </location>
</feature>
<feature type="domain" description="L,D-TPase catalytic" evidence="8">
    <location>
        <begin position="48"/>
        <end position="186"/>
    </location>
</feature>
<dbReference type="GO" id="GO:0071972">
    <property type="term" value="F:peptidoglycan L,D-transpeptidase activity"/>
    <property type="evidence" value="ECO:0007669"/>
    <property type="project" value="TreeGrafter"/>
</dbReference>
<feature type="active site" description="Proton donor/acceptor" evidence="7">
    <location>
        <position position="147"/>
    </location>
</feature>
<evidence type="ECO:0000256" key="5">
    <source>
        <dbReference type="ARBA" id="ARBA00022984"/>
    </source>
</evidence>
<evidence type="ECO:0000256" key="7">
    <source>
        <dbReference type="PROSITE-ProRule" id="PRU01373"/>
    </source>
</evidence>
<evidence type="ECO:0000256" key="6">
    <source>
        <dbReference type="ARBA" id="ARBA00023316"/>
    </source>
</evidence>
<keyword evidence="5 7" id="KW-0573">Peptidoglycan synthesis</keyword>
<keyword evidence="10" id="KW-1185">Reference proteome</keyword>
<dbReference type="InterPro" id="IPR005490">
    <property type="entry name" value="LD_TPept_cat_dom"/>
</dbReference>
<dbReference type="PANTHER" id="PTHR30582">
    <property type="entry name" value="L,D-TRANSPEPTIDASE"/>
    <property type="match status" value="1"/>
</dbReference>
<comment type="pathway">
    <text evidence="1 7">Cell wall biogenesis; peptidoglycan biosynthesis.</text>
</comment>
<keyword evidence="3" id="KW-0808">Transferase</keyword>
<dbReference type="GO" id="GO:0008360">
    <property type="term" value="P:regulation of cell shape"/>
    <property type="evidence" value="ECO:0007669"/>
    <property type="project" value="UniProtKB-UniRule"/>
</dbReference>
<organism evidence="9 10">
    <name type="scientific">Luteolibacter yonseiensis</name>
    <dbReference type="NCBI Taxonomy" id="1144680"/>
    <lineage>
        <taxon>Bacteria</taxon>
        <taxon>Pseudomonadati</taxon>
        <taxon>Verrucomicrobiota</taxon>
        <taxon>Verrucomicrobiia</taxon>
        <taxon>Verrucomicrobiales</taxon>
        <taxon>Verrucomicrobiaceae</taxon>
        <taxon>Luteolibacter</taxon>
    </lineage>
</organism>
<evidence type="ECO:0000256" key="2">
    <source>
        <dbReference type="ARBA" id="ARBA00005992"/>
    </source>
</evidence>
<evidence type="ECO:0000313" key="9">
    <source>
        <dbReference type="EMBL" id="MBK1817780.1"/>
    </source>
</evidence>
<dbReference type="GO" id="GO:0071555">
    <property type="term" value="P:cell wall organization"/>
    <property type="evidence" value="ECO:0007669"/>
    <property type="project" value="UniProtKB-UniRule"/>
</dbReference>
<evidence type="ECO:0000256" key="1">
    <source>
        <dbReference type="ARBA" id="ARBA00004752"/>
    </source>
</evidence>
<keyword evidence="6 7" id="KW-0961">Cell wall biogenesis/degradation</keyword>
<accession>A0A934R9S3</accession>
<evidence type="ECO:0000256" key="3">
    <source>
        <dbReference type="ARBA" id="ARBA00022679"/>
    </source>
</evidence>
<gene>
    <name evidence="9" type="ORF">JIN84_19325</name>
</gene>
<comment type="caution">
    <text evidence="9">The sequence shown here is derived from an EMBL/GenBank/DDBJ whole genome shotgun (WGS) entry which is preliminary data.</text>
</comment>
<evidence type="ECO:0000259" key="8">
    <source>
        <dbReference type="PROSITE" id="PS52029"/>
    </source>
</evidence>
<dbReference type="Pfam" id="PF03734">
    <property type="entry name" value="YkuD"/>
    <property type="match status" value="1"/>
</dbReference>
<dbReference type="EMBL" id="JAENIK010000012">
    <property type="protein sequence ID" value="MBK1817780.1"/>
    <property type="molecule type" value="Genomic_DNA"/>
</dbReference>
<evidence type="ECO:0000256" key="4">
    <source>
        <dbReference type="ARBA" id="ARBA00022960"/>
    </source>
</evidence>
<dbReference type="CDD" id="cd16913">
    <property type="entry name" value="YkuD_like"/>
    <property type="match status" value="1"/>
</dbReference>
<name>A0A934R9S3_9BACT</name>
<dbReference type="GO" id="GO:0005576">
    <property type="term" value="C:extracellular region"/>
    <property type="evidence" value="ECO:0007669"/>
    <property type="project" value="TreeGrafter"/>
</dbReference>
<dbReference type="PROSITE" id="PS52029">
    <property type="entry name" value="LD_TPASE"/>
    <property type="match status" value="1"/>
</dbReference>
<protein>
    <submittedName>
        <fullName evidence="9">L,D-transpeptidase family protein</fullName>
    </submittedName>
</protein>
<dbReference type="Proteomes" id="UP000600139">
    <property type="component" value="Unassembled WGS sequence"/>
</dbReference>
<comment type="similarity">
    <text evidence="2">Belongs to the YkuD family.</text>
</comment>
<keyword evidence="4 7" id="KW-0133">Cell shape</keyword>
<dbReference type="SUPFAM" id="SSF141523">
    <property type="entry name" value="L,D-transpeptidase catalytic domain-like"/>
    <property type="match status" value="1"/>
</dbReference>
<dbReference type="InterPro" id="IPR050979">
    <property type="entry name" value="LD-transpeptidase"/>
</dbReference>
<dbReference type="GO" id="GO:0016740">
    <property type="term" value="F:transferase activity"/>
    <property type="evidence" value="ECO:0007669"/>
    <property type="project" value="UniProtKB-KW"/>
</dbReference>
<proteinExistence type="inferred from homology"/>
<reference evidence="9" key="1">
    <citation type="submission" date="2021-01" db="EMBL/GenBank/DDBJ databases">
        <title>Modified the classification status of verrucomicrobia.</title>
        <authorList>
            <person name="Feng X."/>
        </authorList>
    </citation>
    <scope>NUCLEOTIDE SEQUENCE</scope>
    <source>
        <strain evidence="9">JCM 18052</strain>
    </source>
</reference>
<dbReference type="InterPro" id="IPR038063">
    <property type="entry name" value="Transpep_catalytic_dom"/>
</dbReference>
<dbReference type="RefSeq" id="WP_200352710.1">
    <property type="nucleotide sequence ID" value="NZ_BAABHZ010000001.1"/>
</dbReference>
<sequence>MIPRLFISFSLVCLSVLTTSCGLFKPEEPAKAKAVLYEWADDGGPGEISVEIDLSEQIATYKRGDRVIGWSFVSTGKEGHSTATGDYTITERLPLKLSNRYGWIADAKGTVTNGDAKPTTPVPPGEFYHPSPMHYWMRITNYGIGLHAGEIPRPGEAASHGCIRLPRDFVPKLYEVTKVGTPVKITRGKPRLSRPGTLG</sequence>
<dbReference type="PROSITE" id="PS51257">
    <property type="entry name" value="PROKAR_LIPOPROTEIN"/>
    <property type="match status" value="1"/>
</dbReference>
<dbReference type="PANTHER" id="PTHR30582:SF2">
    <property type="entry name" value="L,D-TRANSPEPTIDASE YCIB-RELATED"/>
    <property type="match status" value="1"/>
</dbReference>
<dbReference type="Gene3D" id="2.40.440.10">
    <property type="entry name" value="L,D-transpeptidase catalytic domain-like"/>
    <property type="match status" value="1"/>
</dbReference>
<evidence type="ECO:0000313" key="10">
    <source>
        <dbReference type="Proteomes" id="UP000600139"/>
    </source>
</evidence>
<dbReference type="AlphaFoldDB" id="A0A934R9S3"/>
<dbReference type="GO" id="GO:0018104">
    <property type="term" value="P:peptidoglycan-protein cross-linking"/>
    <property type="evidence" value="ECO:0007669"/>
    <property type="project" value="TreeGrafter"/>
</dbReference>